<proteinExistence type="predicted"/>
<dbReference type="AlphaFoldDB" id="A0A2I0H1M0"/>
<dbReference type="EMBL" id="PGOL01043673">
    <property type="protein sequence ID" value="PKH89647.1"/>
    <property type="molecule type" value="Genomic_DNA"/>
</dbReference>
<evidence type="ECO:0000313" key="2">
    <source>
        <dbReference type="EMBL" id="PKH89647.1"/>
    </source>
</evidence>
<protein>
    <submittedName>
        <fullName evidence="2">Uncharacterized protein</fullName>
    </submittedName>
</protein>
<sequence>CRNRGGDLRVDRVVQLGIRGVDDASKGTEVSRGSRFAILGADREDVGELRNGMVTPSAQAGVAGSGSDLAKQVQGRHQASRVKNRPERGPTQSGKQKVTQAHFHIPKKVHGQGSQSLTETQKFLLRRNQVGLVGEQNNGAASTLNGGHKKVAMEESSAVPPGAAVHLISHSSHGSDSKEPSGVGNIPTAACAMETEAPGQVALWAK</sequence>
<keyword evidence="3" id="KW-1185">Reference proteome</keyword>
<reference evidence="2 3" key="1">
    <citation type="submission" date="2017-11" db="EMBL/GenBank/DDBJ databases">
        <title>De-novo sequencing of pomegranate (Punica granatum L.) genome.</title>
        <authorList>
            <person name="Akparov Z."/>
            <person name="Amiraslanov A."/>
            <person name="Hajiyeva S."/>
            <person name="Abbasov M."/>
            <person name="Kaur K."/>
            <person name="Hamwieh A."/>
            <person name="Solovyev V."/>
            <person name="Salamov A."/>
            <person name="Braich B."/>
            <person name="Kosarev P."/>
            <person name="Mahmoud A."/>
            <person name="Hajiyev E."/>
            <person name="Babayeva S."/>
            <person name="Izzatullayeva V."/>
            <person name="Mammadov A."/>
            <person name="Mammadov A."/>
            <person name="Sharifova S."/>
            <person name="Ojaghi J."/>
            <person name="Eynullazada K."/>
            <person name="Bayramov B."/>
            <person name="Abdulazimova A."/>
            <person name="Shahmuradov I."/>
        </authorList>
    </citation>
    <scope>NUCLEOTIDE SEQUENCE [LARGE SCALE GENOMIC DNA]</scope>
    <source>
        <strain evidence="3">cv. AG2017</strain>
        <tissue evidence="2">Leaf</tissue>
    </source>
</reference>
<evidence type="ECO:0000313" key="3">
    <source>
        <dbReference type="Proteomes" id="UP000233551"/>
    </source>
</evidence>
<feature type="non-terminal residue" evidence="2">
    <location>
        <position position="206"/>
    </location>
</feature>
<dbReference type="Proteomes" id="UP000233551">
    <property type="component" value="Unassembled WGS sequence"/>
</dbReference>
<feature type="non-terminal residue" evidence="2">
    <location>
        <position position="1"/>
    </location>
</feature>
<name>A0A2I0H1M0_PUNGR</name>
<gene>
    <name evidence="2" type="ORF">CRG98_049908</name>
</gene>
<organism evidence="2 3">
    <name type="scientific">Punica granatum</name>
    <name type="common">Pomegranate</name>
    <dbReference type="NCBI Taxonomy" id="22663"/>
    <lineage>
        <taxon>Eukaryota</taxon>
        <taxon>Viridiplantae</taxon>
        <taxon>Streptophyta</taxon>
        <taxon>Embryophyta</taxon>
        <taxon>Tracheophyta</taxon>
        <taxon>Spermatophyta</taxon>
        <taxon>Magnoliopsida</taxon>
        <taxon>eudicotyledons</taxon>
        <taxon>Gunneridae</taxon>
        <taxon>Pentapetalae</taxon>
        <taxon>rosids</taxon>
        <taxon>malvids</taxon>
        <taxon>Myrtales</taxon>
        <taxon>Lythraceae</taxon>
        <taxon>Punica</taxon>
    </lineage>
</organism>
<accession>A0A2I0H1M0</accession>
<feature type="region of interest" description="Disordered" evidence="1">
    <location>
        <begin position="75"/>
        <end position="98"/>
    </location>
</feature>
<evidence type="ECO:0000256" key="1">
    <source>
        <dbReference type="SAM" id="MobiDB-lite"/>
    </source>
</evidence>
<comment type="caution">
    <text evidence="2">The sequence shown here is derived from an EMBL/GenBank/DDBJ whole genome shotgun (WGS) entry which is preliminary data.</text>
</comment>